<accession>A0A250FRM5</accession>
<reference evidence="2" key="1">
    <citation type="submission" date="2017-06" db="EMBL/GenBank/DDBJ databases">
        <title>Capnocytophaga spp. assemblies.</title>
        <authorList>
            <person name="Gulvik C.A."/>
        </authorList>
    </citation>
    <scope>NUCLEOTIDE SEQUENCE [LARGE SCALE GENOMIC DNA]</scope>
    <source>
        <strain evidence="2">H1496</strain>
    </source>
</reference>
<gene>
    <name evidence="1" type="ORF">CGC50_12320</name>
</gene>
<proteinExistence type="predicted"/>
<dbReference type="AlphaFoldDB" id="A0A250FRM5"/>
<organism evidence="1 2">
    <name type="scientific">Capnocytophaga gingivalis</name>
    <dbReference type="NCBI Taxonomy" id="1017"/>
    <lineage>
        <taxon>Bacteria</taxon>
        <taxon>Pseudomonadati</taxon>
        <taxon>Bacteroidota</taxon>
        <taxon>Flavobacteriia</taxon>
        <taxon>Flavobacteriales</taxon>
        <taxon>Flavobacteriaceae</taxon>
        <taxon>Capnocytophaga</taxon>
    </lineage>
</organism>
<dbReference type="RefSeq" id="WP_095911035.1">
    <property type="nucleotide sequence ID" value="NZ_CP022386.1"/>
</dbReference>
<evidence type="ECO:0000313" key="2">
    <source>
        <dbReference type="Proteomes" id="UP000217250"/>
    </source>
</evidence>
<name>A0A250FRM5_9FLAO</name>
<dbReference type="EMBL" id="CP022386">
    <property type="protein sequence ID" value="ATA87839.1"/>
    <property type="molecule type" value="Genomic_DNA"/>
</dbReference>
<protein>
    <submittedName>
        <fullName evidence="1">Uncharacterized protein</fullName>
    </submittedName>
</protein>
<dbReference type="OrthoDB" id="1264383at2"/>
<dbReference type="KEGG" id="cgh:CGC50_12320"/>
<dbReference type="GeneID" id="84809320"/>
<dbReference type="Proteomes" id="UP000217250">
    <property type="component" value="Chromosome"/>
</dbReference>
<evidence type="ECO:0000313" key="1">
    <source>
        <dbReference type="EMBL" id="ATA87839.1"/>
    </source>
</evidence>
<sequence>MARKYIARSYHIWHPFNEEKPTVANFEKEEEIIEWDFSENPIYKTWKSGEPIPNNDRMSVIFPELFLLPDFKGYSGKTELFVSWEEYLKKRKAEEKYQPSKKTNKTQKKWVRGNSPGDHWEFKDVPIYEPLSDDEIYQEWKRYAEEWEKDKYIFSISITPNEFVEIYAGNQDLRNIKPSYSDRILYSWIRRIRGRGLEYLLRYKNFSQLPQGETKLTLTFTAYAVNNGNNIELEKREVPITLKREGIGGGSGSGGGSKDTYTPPVVNMTLNNATRELFVEPMAETGELFQVAHFIRNINSFLVLHQKFGGVVHDSEGADHWQRLYTFENDGLFKVEVDNDDLWAWAKFSLSENYKRTGIVQGFDFSHDQVIVKEDNWLFQRVFSIRLNVINDLTSFSFDKKHYEATLYREKRERYENSFLIKNANRLTYTITPSAGLEIVEVKHNGEPFVLVKFRSKSAETFPLGLQEEYITVKSNRDSTQIVTVDLTIKTNLDFEQKDIYFCLDKDILTIAQTNENSEFARAKLVMNFSGYGRRVTTTQEYEYVFFNNMAKIDLGEEIQDFFENLPDLKRLYINNENTALPVEVMKATEVNVTIVETNFKGEEFKTHKLSSLRYLPGRTPLSYPYLTNVGLRSTYTDSLISVSALTKAFKRNDLGKIASNSVDSSGLVDDYGVANLCFYRKNANRFFGKNTIIKKSTLSLEPKPEPNGEPITVLFQNQNYCPDWFSFSGEKELHINYENTISQHAEKDEEFKALVKEKRTFKLNTGWIFPEEVELLWELIKSPQCFIKANDTDWVKVIPISQKPLSYDNTRNLHSYVVEFQRASIQ</sequence>